<organism evidence="2 3">
    <name type="scientific">Camelina sativa</name>
    <name type="common">False flax</name>
    <name type="synonym">Myagrum sativum</name>
    <dbReference type="NCBI Taxonomy" id="90675"/>
    <lineage>
        <taxon>Eukaryota</taxon>
        <taxon>Viridiplantae</taxon>
        <taxon>Streptophyta</taxon>
        <taxon>Embryophyta</taxon>
        <taxon>Tracheophyta</taxon>
        <taxon>Spermatophyta</taxon>
        <taxon>Magnoliopsida</taxon>
        <taxon>eudicotyledons</taxon>
        <taxon>Gunneridae</taxon>
        <taxon>Pentapetalae</taxon>
        <taxon>rosids</taxon>
        <taxon>malvids</taxon>
        <taxon>Brassicales</taxon>
        <taxon>Brassicaceae</taxon>
        <taxon>Camelineae</taxon>
        <taxon>Camelina</taxon>
    </lineage>
</organism>
<dbReference type="GeneID" id="104739875"/>
<evidence type="ECO:0000256" key="1">
    <source>
        <dbReference type="SAM" id="MobiDB-lite"/>
    </source>
</evidence>
<feature type="region of interest" description="Disordered" evidence="1">
    <location>
        <begin position="226"/>
        <end position="250"/>
    </location>
</feature>
<evidence type="ECO:0000313" key="3">
    <source>
        <dbReference type="RefSeq" id="XP_010458646.1"/>
    </source>
</evidence>
<evidence type="ECO:0000313" key="2">
    <source>
        <dbReference type="Proteomes" id="UP000694864"/>
    </source>
</evidence>
<sequence length="325" mass="36898">MTTITEKSEKPFTISQIKAYIPIVLDMKKFNYDVWRELFETHCITFSVLKHIDGTGKPSPEIATAWKERDGLVKMWIYGTLSKSLLDTVMQAKCTTSDLWLSIENIFRDNKEARSLQCDHELRTTTIGDLSVHDNCHKLKNLADLLANLDSPVTDRVLVMHLLNGLSDKYDNIINFIKQKTPFPTFSTARSMLIMEEDRLAKQSKPQPNNNDSSSAPAVLYTASEHQHLKHPPHQGRGGYNNRGRGNRNNRGRGVIMVIILGNITHTDHHNGRMDLLHNGHCPMVSLHTSRSFRWLLLIHVSNHSLLPMTSSALLHNTALLLKLI</sequence>
<name>A0ABM0VN09_CAMSA</name>
<dbReference type="PANTHER" id="PTHR47481:SF10">
    <property type="entry name" value="COPIA-LIKE POLYPROTEIN_RETROTRANSPOSON"/>
    <property type="match status" value="1"/>
</dbReference>
<accession>A0ABM0VN09</accession>
<dbReference type="Pfam" id="PF14223">
    <property type="entry name" value="Retrotran_gag_2"/>
    <property type="match status" value="1"/>
</dbReference>
<reference evidence="2" key="1">
    <citation type="journal article" date="2014" name="Nat. Commun.">
        <title>The emerging biofuel crop Camelina sativa retains a highly undifferentiated hexaploid genome structure.</title>
        <authorList>
            <person name="Kagale S."/>
            <person name="Koh C."/>
            <person name="Nixon J."/>
            <person name="Bollina V."/>
            <person name="Clarke W.E."/>
            <person name="Tuteja R."/>
            <person name="Spillane C."/>
            <person name="Robinson S.J."/>
            <person name="Links M.G."/>
            <person name="Clarke C."/>
            <person name="Higgins E.E."/>
            <person name="Huebert T."/>
            <person name="Sharpe A.G."/>
            <person name="Parkin I.A."/>
        </authorList>
    </citation>
    <scope>NUCLEOTIDE SEQUENCE [LARGE SCALE GENOMIC DNA]</scope>
    <source>
        <strain evidence="2">cv. DH55</strain>
    </source>
</reference>
<proteinExistence type="predicted"/>
<keyword evidence="2" id="KW-1185">Reference proteome</keyword>
<gene>
    <name evidence="3" type="primary">LOC104739875</name>
</gene>
<dbReference type="RefSeq" id="XP_010458646.1">
    <property type="nucleotide sequence ID" value="XM_010460344.2"/>
</dbReference>
<reference evidence="3" key="2">
    <citation type="submission" date="2025-08" db="UniProtKB">
        <authorList>
            <consortium name="RefSeq"/>
        </authorList>
    </citation>
    <scope>IDENTIFICATION</scope>
    <source>
        <tissue evidence="3">Leaf</tissue>
    </source>
</reference>
<dbReference type="PANTHER" id="PTHR47481">
    <property type="match status" value="1"/>
</dbReference>
<dbReference type="Proteomes" id="UP000694864">
    <property type="component" value="Chromosome 14"/>
</dbReference>
<protein>
    <submittedName>
        <fullName evidence="3">Uncharacterized protein LOC104739875</fullName>
    </submittedName>
</protein>